<protein>
    <submittedName>
        <fullName evidence="2">Uncharacterized protein</fullName>
    </submittedName>
</protein>
<comment type="caution">
    <text evidence="2">The sequence shown here is derived from an EMBL/GenBank/DDBJ whole genome shotgun (WGS) entry which is preliminary data.</text>
</comment>
<evidence type="ECO:0000256" key="1">
    <source>
        <dbReference type="SAM" id="MobiDB-lite"/>
    </source>
</evidence>
<evidence type="ECO:0000313" key="3">
    <source>
        <dbReference type="Proteomes" id="UP001501447"/>
    </source>
</evidence>
<sequence length="85" mass="9186">MDRAGRTGSVDRVDQDSEGVPQAPALPDSEPVAGRRVLCRMCGQPLRDRASRIWGLGPDCRHKLAVRTAPTPPVTEVEQDTLPGL</sequence>
<feature type="region of interest" description="Disordered" evidence="1">
    <location>
        <begin position="1"/>
        <end position="34"/>
    </location>
</feature>
<proteinExistence type="predicted"/>
<reference evidence="2 3" key="1">
    <citation type="journal article" date="2019" name="Int. J. Syst. Evol. Microbiol.">
        <title>The Global Catalogue of Microorganisms (GCM) 10K type strain sequencing project: providing services to taxonomists for standard genome sequencing and annotation.</title>
        <authorList>
            <consortium name="The Broad Institute Genomics Platform"/>
            <consortium name="The Broad Institute Genome Sequencing Center for Infectious Disease"/>
            <person name="Wu L."/>
            <person name="Ma J."/>
        </authorList>
    </citation>
    <scope>NUCLEOTIDE SEQUENCE [LARGE SCALE GENOMIC DNA]</scope>
    <source>
        <strain evidence="2 3">JCM 16373</strain>
    </source>
</reference>
<name>A0ABN3Q8U4_9ACTN</name>
<evidence type="ECO:0000313" key="2">
    <source>
        <dbReference type="EMBL" id="GAA2620447.1"/>
    </source>
</evidence>
<organism evidence="2 3">
    <name type="scientific">Streptomyces axinellae</name>
    <dbReference type="NCBI Taxonomy" id="552788"/>
    <lineage>
        <taxon>Bacteria</taxon>
        <taxon>Bacillati</taxon>
        <taxon>Actinomycetota</taxon>
        <taxon>Actinomycetes</taxon>
        <taxon>Kitasatosporales</taxon>
        <taxon>Streptomycetaceae</taxon>
        <taxon>Streptomyces</taxon>
    </lineage>
</organism>
<dbReference type="RefSeq" id="WP_344567524.1">
    <property type="nucleotide sequence ID" value="NZ_BAAARJ010000012.1"/>
</dbReference>
<feature type="compositionally biased region" description="Basic and acidic residues" evidence="1">
    <location>
        <begin position="1"/>
        <end position="15"/>
    </location>
</feature>
<dbReference type="Proteomes" id="UP001501447">
    <property type="component" value="Unassembled WGS sequence"/>
</dbReference>
<keyword evidence="3" id="KW-1185">Reference proteome</keyword>
<accession>A0ABN3Q8U4</accession>
<gene>
    <name evidence="2" type="ORF">GCM10009863_38100</name>
</gene>
<dbReference type="InterPro" id="IPR046053">
    <property type="entry name" value="DUF6011"/>
</dbReference>
<dbReference type="EMBL" id="BAAARJ010000012">
    <property type="protein sequence ID" value="GAA2620447.1"/>
    <property type="molecule type" value="Genomic_DNA"/>
</dbReference>
<dbReference type="Pfam" id="PF19474">
    <property type="entry name" value="DUF6011"/>
    <property type="match status" value="1"/>
</dbReference>